<name>A0ABP2TAE9_9LEPT</name>
<dbReference type="EMBL" id="AHMH02000067">
    <property type="protein sequence ID" value="EMN01048.1"/>
    <property type="molecule type" value="Genomic_DNA"/>
</dbReference>
<dbReference type="InterPro" id="IPR039569">
    <property type="entry name" value="FAS1-like_DH_region"/>
</dbReference>
<dbReference type="PIRSF" id="PIRSF018072">
    <property type="entry name" value="UCP018072"/>
    <property type="match status" value="1"/>
</dbReference>
<reference evidence="2 3" key="1">
    <citation type="submission" date="2013-01" db="EMBL/GenBank/DDBJ databases">
        <authorList>
            <person name="Harkins D.M."/>
            <person name="Durkin A.S."/>
            <person name="Brinkac L.M."/>
            <person name="Haft D.H."/>
            <person name="Selengut J.D."/>
            <person name="Sanka R."/>
            <person name="DePew J."/>
            <person name="Purushe J."/>
            <person name="Whelen A.C."/>
            <person name="Vinetz J.M."/>
            <person name="Sutton G.G."/>
            <person name="Nierman W.C."/>
            <person name="Fouts D.E."/>
        </authorList>
    </citation>
    <scope>NUCLEOTIDE SEQUENCE [LARGE SCALE GENOMIC DNA]</scope>
    <source>
        <strain evidence="2 3">2007001578</strain>
    </source>
</reference>
<dbReference type="InterPro" id="IPR016709">
    <property type="entry name" value="HadA-like"/>
</dbReference>
<proteinExistence type="predicted"/>
<evidence type="ECO:0000259" key="1">
    <source>
        <dbReference type="Pfam" id="PF13452"/>
    </source>
</evidence>
<protein>
    <submittedName>
        <fullName evidence="2">Dehydratase MaoC metal-binding domain protein</fullName>
    </submittedName>
</protein>
<dbReference type="Pfam" id="PF13452">
    <property type="entry name" value="FAS1_DH_region"/>
    <property type="match status" value="1"/>
</dbReference>
<sequence length="169" mass="19305">MVGLNPVKGLFKNKPQELYMSAKGISKDLIGTKLDRYEFDVERGKIREFCQAIGETNPIYFDVEAAKKSGYEDTPAPPTYPTVIQFWGYPKIWQDMENMGVDTSRILHLKEKYTYLKPIYPGRVSSQGECINVTVGKMDTMTFKTTIKNSKGETIVEQEMSIFIRKPEA</sequence>
<keyword evidence="3" id="KW-1185">Reference proteome</keyword>
<accession>A0ABP2TAE9</accession>
<comment type="caution">
    <text evidence="2">The sequence shown here is derived from an EMBL/GenBank/DDBJ whole genome shotgun (WGS) entry which is preliminary data.</text>
</comment>
<gene>
    <name evidence="2" type="ORF">LEP1GSC035_2822</name>
</gene>
<dbReference type="InterPro" id="IPR029069">
    <property type="entry name" value="HotDog_dom_sf"/>
</dbReference>
<evidence type="ECO:0000313" key="3">
    <source>
        <dbReference type="Proteomes" id="UP000012099"/>
    </source>
</evidence>
<dbReference type="Proteomes" id="UP000012099">
    <property type="component" value="Unassembled WGS sequence"/>
</dbReference>
<organism evidence="2 3">
    <name type="scientific">Leptospira noguchii str. 2007001578</name>
    <dbReference type="NCBI Taxonomy" id="1049974"/>
    <lineage>
        <taxon>Bacteria</taxon>
        <taxon>Pseudomonadati</taxon>
        <taxon>Spirochaetota</taxon>
        <taxon>Spirochaetia</taxon>
        <taxon>Leptospirales</taxon>
        <taxon>Leptospiraceae</taxon>
        <taxon>Leptospira</taxon>
    </lineage>
</organism>
<dbReference type="CDD" id="cd03441">
    <property type="entry name" value="R_hydratase_like"/>
    <property type="match status" value="1"/>
</dbReference>
<dbReference type="SUPFAM" id="SSF54637">
    <property type="entry name" value="Thioesterase/thiol ester dehydrase-isomerase"/>
    <property type="match status" value="1"/>
</dbReference>
<evidence type="ECO:0000313" key="2">
    <source>
        <dbReference type="EMBL" id="EMN01048.1"/>
    </source>
</evidence>
<dbReference type="Gene3D" id="3.10.129.10">
    <property type="entry name" value="Hotdog Thioesterase"/>
    <property type="match status" value="1"/>
</dbReference>
<feature type="domain" description="FAS1-like dehydratase" evidence="1">
    <location>
        <begin position="29"/>
        <end position="158"/>
    </location>
</feature>